<keyword evidence="1" id="KW-0547">Nucleotide-binding</keyword>
<dbReference type="Proteomes" id="UP000176450">
    <property type="component" value="Unassembled WGS sequence"/>
</dbReference>
<dbReference type="PANTHER" id="PTHR43423:SF1">
    <property type="entry name" value="ABC TRANSPORTER I FAMILY MEMBER 17"/>
    <property type="match status" value="1"/>
</dbReference>
<accession>A0A1F6B366</accession>
<organism evidence="4 5">
    <name type="scientific">Candidatus Gottesmanbacteria bacterium RIFCSPLOWO2_01_FULL_46_9</name>
    <dbReference type="NCBI Taxonomy" id="1798394"/>
    <lineage>
        <taxon>Bacteria</taxon>
        <taxon>Candidatus Gottesmaniibacteriota</taxon>
    </lineage>
</organism>
<name>A0A1F6B366_9BACT</name>
<feature type="domain" description="ABC transporter" evidence="3">
    <location>
        <begin position="4"/>
        <end position="245"/>
    </location>
</feature>
<sequence>MASIRIHSLNVYYNTFHALIDVTMDIPKQSITAVIGPSGCGKSTFIRCLNRMNDLIEGAKVEGSVMVDQKNIYSKSEDLTALRRKVGMVFQRPNPFPLSIFENCSYGPSIHGVRKYGRLEEICERALTSVLLWDEVKDRLHESALELSDEQQQRLCIARLLAVNPEILLMDEPCSTLDPKATAKIEELILELKKQFTIVIVTHNMQQAARISDYTGYFLLGELVEFGRTATVFKHPKHKRTADYLEGRFG</sequence>
<dbReference type="GO" id="GO:0005315">
    <property type="term" value="F:phosphate transmembrane transporter activity"/>
    <property type="evidence" value="ECO:0007669"/>
    <property type="project" value="InterPro"/>
</dbReference>
<dbReference type="AlphaFoldDB" id="A0A1F6B366"/>
<evidence type="ECO:0000256" key="2">
    <source>
        <dbReference type="ARBA" id="ARBA00022840"/>
    </source>
</evidence>
<dbReference type="InterPro" id="IPR003593">
    <property type="entry name" value="AAA+_ATPase"/>
</dbReference>
<comment type="caution">
    <text evidence="4">The sequence shown here is derived from an EMBL/GenBank/DDBJ whole genome shotgun (WGS) entry which is preliminary data.</text>
</comment>
<dbReference type="EMBL" id="MFJX01000014">
    <property type="protein sequence ID" value="OGG31355.1"/>
    <property type="molecule type" value="Genomic_DNA"/>
</dbReference>
<dbReference type="GO" id="GO:0016020">
    <property type="term" value="C:membrane"/>
    <property type="evidence" value="ECO:0007669"/>
    <property type="project" value="InterPro"/>
</dbReference>
<reference evidence="4 5" key="1">
    <citation type="journal article" date="2016" name="Nat. Commun.">
        <title>Thousands of microbial genomes shed light on interconnected biogeochemical processes in an aquifer system.</title>
        <authorList>
            <person name="Anantharaman K."/>
            <person name="Brown C.T."/>
            <person name="Hug L.A."/>
            <person name="Sharon I."/>
            <person name="Castelle C.J."/>
            <person name="Probst A.J."/>
            <person name="Thomas B.C."/>
            <person name="Singh A."/>
            <person name="Wilkins M.J."/>
            <person name="Karaoz U."/>
            <person name="Brodie E.L."/>
            <person name="Williams K.H."/>
            <person name="Hubbard S.S."/>
            <person name="Banfield J.F."/>
        </authorList>
    </citation>
    <scope>NUCLEOTIDE SEQUENCE [LARGE SCALE GENOMIC DNA]</scope>
</reference>
<dbReference type="InterPro" id="IPR027417">
    <property type="entry name" value="P-loop_NTPase"/>
</dbReference>
<dbReference type="Gene3D" id="3.40.50.300">
    <property type="entry name" value="P-loop containing nucleotide triphosphate hydrolases"/>
    <property type="match status" value="1"/>
</dbReference>
<proteinExistence type="predicted"/>
<dbReference type="SMART" id="SM00382">
    <property type="entry name" value="AAA"/>
    <property type="match status" value="1"/>
</dbReference>
<dbReference type="PANTHER" id="PTHR43423">
    <property type="entry name" value="ABC TRANSPORTER I FAMILY MEMBER 17"/>
    <property type="match status" value="1"/>
</dbReference>
<dbReference type="GO" id="GO:0005524">
    <property type="term" value="F:ATP binding"/>
    <property type="evidence" value="ECO:0007669"/>
    <property type="project" value="UniProtKB-KW"/>
</dbReference>
<dbReference type="GO" id="GO:0035435">
    <property type="term" value="P:phosphate ion transmembrane transport"/>
    <property type="evidence" value="ECO:0007669"/>
    <property type="project" value="InterPro"/>
</dbReference>
<dbReference type="CDD" id="cd03260">
    <property type="entry name" value="ABC_PstB_phosphate_transporter"/>
    <property type="match status" value="1"/>
</dbReference>
<dbReference type="InterPro" id="IPR005670">
    <property type="entry name" value="PstB-like"/>
</dbReference>
<evidence type="ECO:0000256" key="1">
    <source>
        <dbReference type="ARBA" id="ARBA00022741"/>
    </source>
</evidence>
<evidence type="ECO:0000259" key="3">
    <source>
        <dbReference type="PROSITE" id="PS50893"/>
    </source>
</evidence>
<evidence type="ECO:0000313" key="4">
    <source>
        <dbReference type="EMBL" id="OGG31355.1"/>
    </source>
</evidence>
<dbReference type="Pfam" id="PF00005">
    <property type="entry name" value="ABC_tran"/>
    <property type="match status" value="1"/>
</dbReference>
<gene>
    <name evidence="4" type="ORF">A3A63_00700</name>
</gene>
<protein>
    <submittedName>
        <fullName evidence="4">Phosphate ABC transporter ATP-binding protein</fullName>
    </submittedName>
</protein>
<dbReference type="NCBIfam" id="TIGR00972">
    <property type="entry name" value="3a0107s01c2"/>
    <property type="match status" value="1"/>
</dbReference>
<dbReference type="InterPro" id="IPR003439">
    <property type="entry name" value="ABC_transporter-like_ATP-bd"/>
</dbReference>
<dbReference type="PROSITE" id="PS50893">
    <property type="entry name" value="ABC_TRANSPORTER_2"/>
    <property type="match status" value="1"/>
</dbReference>
<evidence type="ECO:0000313" key="5">
    <source>
        <dbReference type="Proteomes" id="UP000176450"/>
    </source>
</evidence>
<dbReference type="SUPFAM" id="SSF52540">
    <property type="entry name" value="P-loop containing nucleoside triphosphate hydrolases"/>
    <property type="match status" value="1"/>
</dbReference>
<dbReference type="GO" id="GO:0016887">
    <property type="term" value="F:ATP hydrolysis activity"/>
    <property type="evidence" value="ECO:0007669"/>
    <property type="project" value="InterPro"/>
</dbReference>
<keyword evidence="2 4" id="KW-0067">ATP-binding</keyword>